<organism evidence="2 3">
    <name type="scientific">Penicillium frequentans</name>
    <dbReference type="NCBI Taxonomy" id="3151616"/>
    <lineage>
        <taxon>Eukaryota</taxon>
        <taxon>Fungi</taxon>
        <taxon>Dikarya</taxon>
        <taxon>Ascomycota</taxon>
        <taxon>Pezizomycotina</taxon>
        <taxon>Eurotiomycetes</taxon>
        <taxon>Eurotiomycetidae</taxon>
        <taxon>Eurotiales</taxon>
        <taxon>Aspergillaceae</taxon>
        <taxon>Penicillium</taxon>
    </lineage>
</organism>
<dbReference type="AlphaFoldDB" id="A0AAD6CMJ4"/>
<accession>A0AAD6CMJ4</accession>
<feature type="region of interest" description="Disordered" evidence="1">
    <location>
        <begin position="124"/>
        <end position="189"/>
    </location>
</feature>
<protein>
    <submittedName>
        <fullName evidence="2">Uncharacterized protein</fullName>
    </submittedName>
</protein>
<evidence type="ECO:0000256" key="1">
    <source>
        <dbReference type="SAM" id="MobiDB-lite"/>
    </source>
</evidence>
<feature type="compositionally biased region" description="Low complexity" evidence="1">
    <location>
        <begin position="1"/>
        <end position="16"/>
    </location>
</feature>
<feature type="region of interest" description="Disordered" evidence="1">
    <location>
        <begin position="59"/>
        <end position="85"/>
    </location>
</feature>
<feature type="region of interest" description="Disordered" evidence="1">
    <location>
        <begin position="1"/>
        <end position="39"/>
    </location>
</feature>
<sequence>MTSQPPASATSSPSKGPSHRFPSNKPISPYVHNNNNPFNYRPYQLPLGVRSILRNSPLDTASRRRSGSISAGANNGPGGAGARRVFFPTKKQVSYRVPIEEEIHTERYTAQHLDLVLEEEEKAATQKVAVQQHEADRGPETQPHDSTPESDTNQSLSESSTSDEASADEGISKTSLSKLERKKRRTMRTERQVRAVALLDGLESDQYGGCSTPQTPQGRVKRRREWKWTLGPINTDITTTTSSGSVSSATTTPETPSVSSASTVDEPKPETQSFQDQ</sequence>
<evidence type="ECO:0000313" key="2">
    <source>
        <dbReference type="EMBL" id="KAJ5526226.1"/>
    </source>
</evidence>
<feature type="compositionally biased region" description="Low complexity" evidence="1">
    <location>
        <begin position="235"/>
        <end position="252"/>
    </location>
</feature>
<name>A0AAD6CMJ4_9EURO</name>
<evidence type="ECO:0000313" key="3">
    <source>
        <dbReference type="Proteomes" id="UP001220324"/>
    </source>
</evidence>
<feature type="compositionally biased region" description="Low complexity" evidence="1">
    <location>
        <begin position="149"/>
        <end position="164"/>
    </location>
</feature>
<proteinExistence type="predicted"/>
<gene>
    <name evidence="2" type="ORF">N7494_012876</name>
</gene>
<dbReference type="EMBL" id="JAQIZZ010000008">
    <property type="protein sequence ID" value="KAJ5526226.1"/>
    <property type="molecule type" value="Genomic_DNA"/>
</dbReference>
<feature type="region of interest" description="Disordered" evidence="1">
    <location>
        <begin position="204"/>
        <end position="277"/>
    </location>
</feature>
<feature type="compositionally biased region" description="Basic and acidic residues" evidence="1">
    <location>
        <begin position="133"/>
        <end position="147"/>
    </location>
</feature>
<reference evidence="2 3" key="1">
    <citation type="journal article" date="2023" name="IMA Fungus">
        <title>Comparative genomic study of the Penicillium genus elucidates a diverse pangenome and 15 lateral gene transfer events.</title>
        <authorList>
            <person name="Petersen C."/>
            <person name="Sorensen T."/>
            <person name="Nielsen M.R."/>
            <person name="Sondergaard T.E."/>
            <person name="Sorensen J.L."/>
            <person name="Fitzpatrick D.A."/>
            <person name="Frisvad J.C."/>
            <person name="Nielsen K.L."/>
        </authorList>
    </citation>
    <scope>NUCLEOTIDE SEQUENCE [LARGE SCALE GENOMIC DNA]</scope>
    <source>
        <strain evidence="2 3">IBT 35679</strain>
    </source>
</reference>
<dbReference type="Proteomes" id="UP001220324">
    <property type="component" value="Unassembled WGS sequence"/>
</dbReference>
<feature type="compositionally biased region" description="Polar residues" evidence="1">
    <location>
        <begin position="253"/>
        <end position="263"/>
    </location>
</feature>
<keyword evidence="3" id="KW-1185">Reference proteome</keyword>
<comment type="caution">
    <text evidence="2">The sequence shown here is derived from an EMBL/GenBank/DDBJ whole genome shotgun (WGS) entry which is preliminary data.</text>
</comment>